<keyword evidence="2" id="KW-1185">Reference proteome</keyword>
<evidence type="ECO:0000313" key="1">
    <source>
        <dbReference type="EMBL" id="ORY62135.1"/>
    </source>
</evidence>
<protein>
    <submittedName>
        <fullName evidence="1">Uncharacterized protein</fullName>
    </submittedName>
</protein>
<sequence length="313" mass="33548">MSNIASVSVSRVFYTALVLVLFSFVRCTSQERLVPREEIMEQHDTPVEPFQLRPIYLGVDPRHQTLSFADTLFKRDCLSNGSNYCFGNSVDYCPNCGTCCVDSGKQVCCADATSTCCGGGCCAAGELCTNGQCASPIVTVTSTTTFTYSITHVATALESVKVRIDEISTVNSVVIVTVSNIATATEVTYTTTTVIARRRIPAEASLVARGEVLEATANPISRFSSLLKRLVGRATVADDDHELASPFAPRFDPVPWTDQPTGDDIVKVARAASTTTIIVSVTSMVDVTNTISSTVTASTTYVSLTTSVRTQTR</sequence>
<dbReference type="InParanoid" id="A0A1Y2DU21"/>
<name>A0A1Y2DU21_9PEZI</name>
<dbReference type="RefSeq" id="XP_040713971.1">
    <property type="nucleotide sequence ID" value="XM_040854333.1"/>
</dbReference>
<accession>A0A1Y2DU21</accession>
<dbReference type="GeneID" id="63770545"/>
<dbReference type="OrthoDB" id="4589222at2759"/>
<evidence type="ECO:0000313" key="2">
    <source>
        <dbReference type="Proteomes" id="UP000193689"/>
    </source>
</evidence>
<proteinExistence type="predicted"/>
<dbReference type="EMBL" id="MCFJ01000009">
    <property type="protein sequence ID" value="ORY62135.1"/>
    <property type="molecule type" value="Genomic_DNA"/>
</dbReference>
<reference evidence="1 2" key="1">
    <citation type="submission" date="2016-07" db="EMBL/GenBank/DDBJ databases">
        <title>Pervasive Adenine N6-methylation of Active Genes in Fungi.</title>
        <authorList>
            <consortium name="DOE Joint Genome Institute"/>
            <person name="Mondo S.J."/>
            <person name="Dannebaum R.O."/>
            <person name="Kuo R.C."/>
            <person name="Labutti K."/>
            <person name="Haridas S."/>
            <person name="Kuo A."/>
            <person name="Salamov A."/>
            <person name="Ahrendt S.R."/>
            <person name="Lipzen A."/>
            <person name="Sullivan W."/>
            <person name="Andreopoulos W.B."/>
            <person name="Clum A."/>
            <person name="Lindquist E."/>
            <person name="Daum C."/>
            <person name="Ramamoorthy G.K."/>
            <person name="Gryganskyi A."/>
            <person name="Culley D."/>
            <person name="Magnuson J.K."/>
            <person name="James T.Y."/>
            <person name="O'Malley M.A."/>
            <person name="Stajich J.E."/>
            <person name="Spatafora J.W."/>
            <person name="Visel A."/>
            <person name="Grigoriev I.V."/>
        </authorList>
    </citation>
    <scope>NUCLEOTIDE SEQUENCE [LARGE SCALE GENOMIC DNA]</scope>
    <source>
        <strain evidence="1 2">CBS 129021</strain>
    </source>
</reference>
<dbReference type="AlphaFoldDB" id="A0A1Y2DU21"/>
<organism evidence="1 2">
    <name type="scientific">Pseudomassariella vexata</name>
    <dbReference type="NCBI Taxonomy" id="1141098"/>
    <lineage>
        <taxon>Eukaryota</taxon>
        <taxon>Fungi</taxon>
        <taxon>Dikarya</taxon>
        <taxon>Ascomycota</taxon>
        <taxon>Pezizomycotina</taxon>
        <taxon>Sordariomycetes</taxon>
        <taxon>Xylariomycetidae</taxon>
        <taxon>Amphisphaeriales</taxon>
        <taxon>Pseudomassariaceae</taxon>
        <taxon>Pseudomassariella</taxon>
    </lineage>
</organism>
<dbReference type="Proteomes" id="UP000193689">
    <property type="component" value="Unassembled WGS sequence"/>
</dbReference>
<comment type="caution">
    <text evidence="1">The sequence shown here is derived from an EMBL/GenBank/DDBJ whole genome shotgun (WGS) entry which is preliminary data.</text>
</comment>
<dbReference type="STRING" id="1141098.A0A1Y2DU21"/>
<gene>
    <name evidence="1" type="ORF">BCR38DRAFT_233388</name>
</gene>